<dbReference type="InterPro" id="IPR024072">
    <property type="entry name" value="DHFR-like_dom_sf"/>
</dbReference>
<evidence type="ECO:0000256" key="7">
    <source>
        <dbReference type="ARBA" id="ARBA00025067"/>
    </source>
</evidence>
<dbReference type="SUPFAM" id="SSF53597">
    <property type="entry name" value="Dihydrofolate reductase-like"/>
    <property type="match status" value="1"/>
</dbReference>
<dbReference type="GO" id="GO:0046452">
    <property type="term" value="P:dihydrofolate metabolic process"/>
    <property type="evidence" value="ECO:0007669"/>
    <property type="project" value="TreeGrafter"/>
</dbReference>
<dbReference type="EC" id="1.5.1.3" evidence="3"/>
<dbReference type="Proteomes" id="UP000265916">
    <property type="component" value="Unassembled WGS sequence"/>
</dbReference>
<dbReference type="PANTHER" id="PTHR48069:SF3">
    <property type="entry name" value="DIHYDROFOLATE REDUCTASE"/>
    <property type="match status" value="1"/>
</dbReference>
<comment type="pathway">
    <text evidence="1">Cofactor biosynthesis; tetrahydrofolate biosynthesis; 5,6,7,8-tetrahydrofolate from 7,8-dihydrofolate: step 1/1.</text>
</comment>
<evidence type="ECO:0000313" key="9">
    <source>
        <dbReference type="EMBL" id="RIY34650.1"/>
    </source>
</evidence>
<dbReference type="CDD" id="cd00209">
    <property type="entry name" value="DHFR"/>
    <property type="match status" value="1"/>
</dbReference>
<evidence type="ECO:0000256" key="2">
    <source>
        <dbReference type="ARBA" id="ARBA00009539"/>
    </source>
</evidence>
<gene>
    <name evidence="9" type="ORF">CKF58_07935</name>
</gene>
<keyword evidence="6" id="KW-0560">Oxidoreductase</keyword>
<dbReference type="EMBL" id="NRJG01000188">
    <property type="protein sequence ID" value="RIY34650.1"/>
    <property type="molecule type" value="Genomic_DNA"/>
</dbReference>
<evidence type="ECO:0000256" key="3">
    <source>
        <dbReference type="ARBA" id="ARBA00012856"/>
    </source>
</evidence>
<dbReference type="GO" id="GO:0046655">
    <property type="term" value="P:folic acid metabolic process"/>
    <property type="evidence" value="ECO:0007669"/>
    <property type="project" value="TreeGrafter"/>
</dbReference>
<dbReference type="InterPro" id="IPR001796">
    <property type="entry name" value="DHFR_dom"/>
</dbReference>
<dbReference type="Gene3D" id="3.40.430.10">
    <property type="entry name" value="Dihydrofolate Reductase, subunit A"/>
    <property type="match status" value="1"/>
</dbReference>
<dbReference type="InterPro" id="IPR012259">
    <property type="entry name" value="DHFR"/>
</dbReference>
<dbReference type="UniPathway" id="UPA00077">
    <property type="reaction ID" value="UER00158"/>
</dbReference>
<dbReference type="GO" id="GO:0006730">
    <property type="term" value="P:one-carbon metabolic process"/>
    <property type="evidence" value="ECO:0007669"/>
    <property type="project" value="UniProtKB-KW"/>
</dbReference>
<dbReference type="RefSeq" id="WP_119532693.1">
    <property type="nucleotide sequence ID" value="NZ_JBHSSP010000034.1"/>
</dbReference>
<dbReference type="AlphaFoldDB" id="A0A3A1YBU9"/>
<sequence length="283" mass="32817">MLDIYHQILIFLSTLERDYSNNIHDYANSALTKFMYINASQNQLNFINKAVVARDKQNIIGTNGTIYWDLPEDLKNFRLDTLNAILIMGKTTYYSLHKDENGFMLPLPKRLNIVVSRHADQYYSNQLTNIKPYKRLIFVESLWQAQALSILLNLNQEDVLAIISHIYSNSCQQSEIAECIERLWQFTFNELPTENLTVATIGGEFIYDSSMKNFKSQLLPLNQIILTEVATHLDTPKDKIKKFTFDENLYIEDLSQQKTFNGTNDPLKPINCVKKTFNLKRGL</sequence>
<accession>A0A3A1YBU9</accession>
<organism evidence="9 10">
    <name type="scientific">Psittacicella hinzii</name>
    <dbReference type="NCBI Taxonomy" id="2028575"/>
    <lineage>
        <taxon>Bacteria</taxon>
        <taxon>Pseudomonadati</taxon>
        <taxon>Pseudomonadota</taxon>
        <taxon>Gammaproteobacteria</taxon>
        <taxon>Pasteurellales</taxon>
        <taxon>Psittacicellaceae</taxon>
        <taxon>Psittacicella</taxon>
    </lineage>
</organism>
<dbReference type="PANTHER" id="PTHR48069">
    <property type="entry name" value="DIHYDROFOLATE REDUCTASE"/>
    <property type="match status" value="1"/>
</dbReference>
<evidence type="ECO:0000256" key="4">
    <source>
        <dbReference type="ARBA" id="ARBA00022563"/>
    </source>
</evidence>
<dbReference type="OrthoDB" id="9804315at2"/>
<evidence type="ECO:0000256" key="6">
    <source>
        <dbReference type="ARBA" id="ARBA00023002"/>
    </source>
</evidence>
<evidence type="ECO:0000256" key="1">
    <source>
        <dbReference type="ARBA" id="ARBA00004903"/>
    </source>
</evidence>
<dbReference type="GO" id="GO:0050661">
    <property type="term" value="F:NADP binding"/>
    <property type="evidence" value="ECO:0007669"/>
    <property type="project" value="InterPro"/>
</dbReference>
<name>A0A3A1YBU9_9GAMM</name>
<keyword evidence="4" id="KW-0554">One-carbon metabolism</keyword>
<dbReference type="Pfam" id="PF00186">
    <property type="entry name" value="DHFR_1"/>
    <property type="match status" value="1"/>
</dbReference>
<keyword evidence="5" id="KW-0521">NADP</keyword>
<comment type="function">
    <text evidence="7">Key enzyme in folate metabolism. Catalyzes an essential reaction for de novo glycine and purine synthesis, and for DNA precursor synthesis.</text>
</comment>
<proteinExistence type="inferred from homology"/>
<feature type="domain" description="DHFR" evidence="8">
    <location>
        <begin position="50"/>
        <end position="125"/>
    </location>
</feature>
<evidence type="ECO:0000313" key="10">
    <source>
        <dbReference type="Proteomes" id="UP000265916"/>
    </source>
</evidence>
<dbReference type="GO" id="GO:0046654">
    <property type="term" value="P:tetrahydrofolate biosynthetic process"/>
    <property type="evidence" value="ECO:0007669"/>
    <property type="project" value="UniProtKB-UniPathway"/>
</dbReference>
<reference evidence="9 10" key="1">
    <citation type="submission" date="2017-08" db="EMBL/GenBank/DDBJ databases">
        <title>Reclassification of Bisgaard taxon 37 and 44.</title>
        <authorList>
            <person name="Christensen H."/>
        </authorList>
    </citation>
    <scope>NUCLEOTIDE SEQUENCE [LARGE SCALE GENOMIC DNA]</scope>
    <source>
        <strain evidence="9 10">111</strain>
    </source>
</reference>
<comment type="similarity">
    <text evidence="2">Belongs to the dihydrofolate reductase family.</text>
</comment>
<keyword evidence="10" id="KW-1185">Reference proteome</keyword>
<comment type="caution">
    <text evidence="9">The sequence shown here is derived from an EMBL/GenBank/DDBJ whole genome shotgun (WGS) entry which is preliminary data.</text>
</comment>
<evidence type="ECO:0000259" key="8">
    <source>
        <dbReference type="Pfam" id="PF00186"/>
    </source>
</evidence>
<protein>
    <recommendedName>
        <fullName evidence="3">dihydrofolate reductase</fullName>
        <ecNumber evidence="3">1.5.1.3</ecNumber>
    </recommendedName>
</protein>
<dbReference type="GO" id="GO:0004146">
    <property type="term" value="F:dihydrofolate reductase activity"/>
    <property type="evidence" value="ECO:0007669"/>
    <property type="project" value="UniProtKB-EC"/>
</dbReference>
<evidence type="ECO:0000256" key="5">
    <source>
        <dbReference type="ARBA" id="ARBA00022857"/>
    </source>
</evidence>